<accession>A0A6B0UV42</accession>
<protein>
    <submittedName>
        <fullName evidence="1">Putative secreted protein</fullName>
    </submittedName>
</protein>
<organism evidence="1">
    <name type="scientific">Ixodes ricinus</name>
    <name type="common">Common tick</name>
    <name type="synonym">Acarus ricinus</name>
    <dbReference type="NCBI Taxonomy" id="34613"/>
    <lineage>
        <taxon>Eukaryota</taxon>
        <taxon>Metazoa</taxon>
        <taxon>Ecdysozoa</taxon>
        <taxon>Arthropoda</taxon>
        <taxon>Chelicerata</taxon>
        <taxon>Arachnida</taxon>
        <taxon>Acari</taxon>
        <taxon>Parasitiformes</taxon>
        <taxon>Ixodida</taxon>
        <taxon>Ixodoidea</taxon>
        <taxon>Ixodidae</taxon>
        <taxon>Ixodinae</taxon>
        <taxon>Ixodes</taxon>
    </lineage>
</organism>
<dbReference type="EMBL" id="GIFC01011617">
    <property type="protein sequence ID" value="MXU93700.1"/>
    <property type="molecule type" value="Transcribed_RNA"/>
</dbReference>
<proteinExistence type="predicted"/>
<sequence length="150" mass="15889">MVPPTIRRFLEWALPQFSFINSVMFMLAKALLVPEGFASMFCDGPWTSEFVGESGFGFVVWLQLGLSWEGLSDTSSTLFSVPSLSPPLTITGTAMLFSALLVDSASGSSVAGLFAGVSCSAPFGGVSKKLTPGAGKAMWLPSRFEVGETF</sequence>
<evidence type="ECO:0000313" key="1">
    <source>
        <dbReference type="EMBL" id="MXU93700.1"/>
    </source>
</evidence>
<name>A0A6B0UV42_IXORI</name>
<reference evidence="1" key="1">
    <citation type="submission" date="2019-12" db="EMBL/GenBank/DDBJ databases">
        <title>An insight into the sialome of adult female Ixodes ricinus ticks feeding for 6 days.</title>
        <authorList>
            <person name="Perner J."/>
            <person name="Ribeiro J.M.C."/>
        </authorList>
    </citation>
    <scope>NUCLEOTIDE SEQUENCE</scope>
    <source>
        <strain evidence="1">Semi-engorged</strain>
        <tissue evidence="1">Salivary glands</tissue>
    </source>
</reference>
<dbReference type="AlphaFoldDB" id="A0A6B0UV42"/>